<feature type="domain" description="Mce/MlaD" evidence="3">
    <location>
        <begin position="40"/>
        <end position="116"/>
    </location>
</feature>
<gene>
    <name evidence="5" type="ORF">GCM10022380_80510</name>
</gene>
<sequence>MKRTPLAAALLAALALLTGCSFGGLYDTPLPGGADLGDHPYRVVVGFRDVLDLVPQSAVQVDDVPVGRVERIDLSADGRTAQVTLVVNGSVRLPANAEAWLRQSSLLGEKFVELGPPAAGEPQGALADGARIPVERTNRNPQVEEVLGALSMLLNGGGVGQVQQISRELNAALGGNEAEIRDLLTEVNTFVAGLDQHRGEITRALNGIERLSASLSARKDQITGVLDDLTPGIDVLARQREQLVTMLTSLDHLSGVAVDTVNRSKDDLIADLRALEPTLRQLTVAGQQLPEAMEMLLTFPFPDAALDAIKGDYLNLFLDFDAQTSGNQTSGTSPQSAPLPLGGGS</sequence>
<dbReference type="PROSITE" id="PS51257">
    <property type="entry name" value="PROKAR_LIPOPROTEIN"/>
    <property type="match status" value="1"/>
</dbReference>
<evidence type="ECO:0000313" key="5">
    <source>
        <dbReference type="EMBL" id="GAA3850216.1"/>
    </source>
</evidence>
<proteinExistence type="predicted"/>
<protein>
    <submittedName>
        <fullName evidence="5">MCE family protein</fullName>
    </submittedName>
</protein>
<feature type="region of interest" description="Disordered" evidence="1">
    <location>
        <begin position="325"/>
        <end position="345"/>
    </location>
</feature>
<feature type="signal peptide" evidence="2">
    <location>
        <begin position="1"/>
        <end position="23"/>
    </location>
</feature>
<dbReference type="Proteomes" id="UP001501624">
    <property type="component" value="Unassembled WGS sequence"/>
</dbReference>
<name>A0ABP7JP55_9PSEU</name>
<evidence type="ECO:0000256" key="1">
    <source>
        <dbReference type="SAM" id="MobiDB-lite"/>
    </source>
</evidence>
<dbReference type="Pfam" id="PF02470">
    <property type="entry name" value="MlaD"/>
    <property type="match status" value="1"/>
</dbReference>
<dbReference type="Pfam" id="PF11887">
    <property type="entry name" value="Mce4_CUP1"/>
    <property type="match status" value="1"/>
</dbReference>
<reference evidence="6" key="1">
    <citation type="journal article" date="2019" name="Int. J. Syst. Evol. Microbiol.">
        <title>The Global Catalogue of Microorganisms (GCM) 10K type strain sequencing project: providing services to taxonomists for standard genome sequencing and annotation.</title>
        <authorList>
            <consortium name="The Broad Institute Genomics Platform"/>
            <consortium name="The Broad Institute Genome Sequencing Center for Infectious Disease"/>
            <person name="Wu L."/>
            <person name="Ma J."/>
        </authorList>
    </citation>
    <scope>NUCLEOTIDE SEQUENCE [LARGE SCALE GENOMIC DNA]</scope>
    <source>
        <strain evidence="6">JCM 17017</strain>
    </source>
</reference>
<dbReference type="RefSeq" id="WP_020422568.1">
    <property type="nucleotide sequence ID" value="NZ_BAABCM010000018.1"/>
</dbReference>
<feature type="compositionally biased region" description="Polar residues" evidence="1">
    <location>
        <begin position="325"/>
        <end position="336"/>
    </location>
</feature>
<organism evidence="5 6">
    <name type="scientific">Amycolatopsis tucumanensis</name>
    <dbReference type="NCBI Taxonomy" id="401106"/>
    <lineage>
        <taxon>Bacteria</taxon>
        <taxon>Bacillati</taxon>
        <taxon>Actinomycetota</taxon>
        <taxon>Actinomycetes</taxon>
        <taxon>Pseudonocardiales</taxon>
        <taxon>Pseudonocardiaceae</taxon>
        <taxon>Amycolatopsis</taxon>
    </lineage>
</organism>
<keyword evidence="6" id="KW-1185">Reference proteome</keyword>
<dbReference type="PANTHER" id="PTHR33371">
    <property type="entry name" value="INTERMEMBRANE PHOSPHOLIPID TRANSPORT SYSTEM BINDING PROTEIN MLAD-RELATED"/>
    <property type="match status" value="1"/>
</dbReference>
<dbReference type="InterPro" id="IPR024516">
    <property type="entry name" value="Mce_C"/>
</dbReference>
<feature type="domain" description="Mammalian cell entry C-terminal" evidence="4">
    <location>
        <begin position="125"/>
        <end position="287"/>
    </location>
</feature>
<evidence type="ECO:0000313" key="6">
    <source>
        <dbReference type="Proteomes" id="UP001501624"/>
    </source>
</evidence>
<accession>A0ABP7JP55</accession>
<dbReference type="EMBL" id="BAABCM010000018">
    <property type="protein sequence ID" value="GAA3850216.1"/>
    <property type="molecule type" value="Genomic_DNA"/>
</dbReference>
<comment type="caution">
    <text evidence="5">The sequence shown here is derived from an EMBL/GenBank/DDBJ whole genome shotgun (WGS) entry which is preliminary data.</text>
</comment>
<evidence type="ECO:0000259" key="3">
    <source>
        <dbReference type="Pfam" id="PF02470"/>
    </source>
</evidence>
<dbReference type="InterPro" id="IPR005693">
    <property type="entry name" value="Mce"/>
</dbReference>
<keyword evidence="2" id="KW-0732">Signal</keyword>
<evidence type="ECO:0000259" key="4">
    <source>
        <dbReference type="Pfam" id="PF11887"/>
    </source>
</evidence>
<dbReference type="NCBIfam" id="TIGR00996">
    <property type="entry name" value="Mtu_fam_mce"/>
    <property type="match status" value="1"/>
</dbReference>
<feature type="chain" id="PRO_5046886528" evidence="2">
    <location>
        <begin position="24"/>
        <end position="345"/>
    </location>
</feature>
<dbReference type="InterPro" id="IPR052336">
    <property type="entry name" value="MlaD_Phospholipid_Transporter"/>
</dbReference>
<dbReference type="InterPro" id="IPR003399">
    <property type="entry name" value="Mce/MlaD"/>
</dbReference>
<evidence type="ECO:0000256" key="2">
    <source>
        <dbReference type="SAM" id="SignalP"/>
    </source>
</evidence>
<dbReference type="PANTHER" id="PTHR33371:SF15">
    <property type="entry name" value="LIPOPROTEIN LPRN"/>
    <property type="match status" value="1"/>
</dbReference>